<gene>
    <name evidence="1" type="ORF">GALMADRAFT_1161035</name>
</gene>
<evidence type="ECO:0000313" key="2">
    <source>
        <dbReference type="Proteomes" id="UP000027222"/>
    </source>
</evidence>
<accession>A0A067S8J7</accession>
<reference evidence="2" key="1">
    <citation type="journal article" date="2014" name="Proc. Natl. Acad. Sci. U.S.A.">
        <title>Extensive sampling of basidiomycete genomes demonstrates inadequacy of the white-rot/brown-rot paradigm for wood decay fungi.</title>
        <authorList>
            <person name="Riley R."/>
            <person name="Salamov A.A."/>
            <person name="Brown D.W."/>
            <person name="Nagy L.G."/>
            <person name="Floudas D."/>
            <person name="Held B.W."/>
            <person name="Levasseur A."/>
            <person name="Lombard V."/>
            <person name="Morin E."/>
            <person name="Otillar R."/>
            <person name="Lindquist E.A."/>
            <person name="Sun H."/>
            <person name="LaButti K.M."/>
            <person name="Schmutz J."/>
            <person name="Jabbour D."/>
            <person name="Luo H."/>
            <person name="Baker S.E."/>
            <person name="Pisabarro A.G."/>
            <person name="Walton J.D."/>
            <person name="Blanchette R.A."/>
            <person name="Henrissat B."/>
            <person name="Martin F."/>
            <person name="Cullen D."/>
            <person name="Hibbett D.S."/>
            <person name="Grigoriev I.V."/>
        </authorList>
    </citation>
    <scope>NUCLEOTIDE SEQUENCE [LARGE SCALE GENOMIC DNA]</scope>
    <source>
        <strain evidence="2">CBS 339.88</strain>
    </source>
</reference>
<proteinExistence type="predicted"/>
<dbReference type="EMBL" id="KL142425">
    <property type="protein sequence ID" value="KDR66252.1"/>
    <property type="molecule type" value="Genomic_DNA"/>
</dbReference>
<dbReference type="Proteomes" id="UP000027222">
    <property type="component" value="Unassembled WGS sequence"/>
</dbReference>
<name>A0A067S8J7_GALM3</name>
<keyword evidence="2" id="KW-1185">Reference proteome</keyword>
<protein>
    <submittedName>
        <fullName evidence="1">Uncharacterized protein</fullName>
    </submittedName>
</protein>
<evidence type="ECO:0000313" key="1">
    <source>
        <dbReference type="EMBL" id="KDR66252.1"/>
    </source>
</evidence>
<sequence>MLPQPRFFVLRSRLRRICPLPRICAIGMCLSPFLAHEVSDGNTTGPKPARLRHHRLGIRLVYSKQEAPEHGLFRLTISTSDRSRQRV</sequence>
<dbReference type="HOGENOM" id="CLU_2483535_0_0_1"/>
<dbReference type="AlphaFoldDB" id="A0A067S8J7"/>
<organism evidence="1 2">
    <name type="scientific">Galerina marginata (strain CBS 339.88)</name>
    <dbReference type="NCBI Taxonomy" id="685588"/>
    <lineage>
        <taxon>Eukaryota</taxon>
        <taxon>Fungi</taxon>
        <taxon>Dikarya</taxon>
        <taxon>Basidiomycota</taxon>
        <taxon>Agaricomycotina</taxon>
        <taxon>Agaricomycetes</taxon>
        <taxon>Agaricomycetidae</taxon>
        <taxon>Agaricales</taxon>
        <taxon>Agaricineae</taxon>
        <taxon>Strophariaceae</taxon>
        <taxon>Galerina</taxon>
    </lineage>
</organism>